<dbReference type="AlphaFoldDB" id="A0A6J5JZE1"/>
<dbReference type="SUPFAM" id="SSF55194">
    <property type="entry name" value="Ribosome recycling factor, RRF"/>
    <property type="match status" value="1"/>
</dbReference>
<dbReference type="InterPro" id="IPR002661">
    <property type="entry name" value="Ribosome_recyc_fac"/>
</dbReference>
<dbReference type="RefSeq" id="WP_176604986.1">
    <property type="nucleotide sequence ID" value="NZ_LR794158.1"/>
</dbReference>
<dbReference type="GO" id="GO:0043023">
    <property type="term" value="F:ribosomal large subunit binding"/>
    <property type="evidence" value="ECO:0007669"/>
    <property type="project" value="TreeGrafter"/>
</dbReference>
<evidence type="ECO:0000256" key="1">
    <source>
        <dbReference type="ARBA" id="ARBA00005912"/>
    </source>
</evidence>
<accession>A0A6J5JZE1</accession>
<gene>
    <name evidence="4" type="primary">frr</name>
    <name evidence="4" type="ORF">ESZ_00268</name>
</gene>
<evidence type="ECO:0000313" key="5">
    <source>
        <dbReference type="Proteomes" id="UP000509549"/>
    </source>
</evidence>
<name>A0A6J5JZE1_9GAMM</name>
<dbReference type="Gene3D" id="1.10.132.20">
    <property type="entry name" value="Ribosome-recycling factor"/>
    <property type="match status" value="1"/>
</dbReference>
<dbReference type="Proteomes" id="UP000509549">
    <property type="component" value="Chromosome"/>
</dbReference>
<evidence type="ECO:0000259" key="3">
    <source>
        <dbReference type="Pfam" id="PF01765"/>
    </source>
</evidence>
<evidence type="ECO:0000256" key="2">
    <source>
        <dbReference type="ARBA" id="ARBA00022917"/>
    </source>
</evidence>
<comment type="similarity">
    <text evidence="1">Belongs to the RRF family.</text>
</comment>
<dbReference type="GO" id="GO:0006412">
    <property type="term" value="P:translation"/>
    <property type="evidence" value="ECO:0007669"/>
    <property type="project" value="UniProtKB-KW"/>
</dbReference>
<proteinExistence type="inferred from homology"/>
<dbReference type="InterPro" id="IPR036191">
    <property type="entry name" value="RRF_sf"/>
</dbReference>
<protein>
    <submittedName>
        <fullName evidence="4">Ribosome-recycling factor</fullName>
    </submittedName>
</protein>
<dbReference type="KEGG" id="acil:ESZ_00268"/>
<keyword evidence="2" id="KW-0648">Protein biosynthesis</keyword>
<dbReference type="PANTHER" id="PTHR20982">
    <property type="entry name" value="RIBOSOME RECYCLING FACTOR"/>
    <property type="match status" value="1"/>
</dbReference>
<dbReference type="Gene3D" id="3.30.1360.40">
    <property type="match status" value="1"/>
</dbReference>
<reference evidence="4 5" key="1">
    <citation type="submission" date="2020-04" db="EMBL/GenBank/DDBJ databases">
        <authorList>
            <person name="Graf S J."/>
        </authorList>
    </citation>
    <scope>NUCLEOTIDE SEQUENCE [LARGE SCALE GENOMIC DNA]</scope>
    <source>
        <strain evidence="4">1</strain>
    </source>
</reference>
<dbReference type="Pfam" id="PF01765">
    <property type="entry name" value="RRF"/>
    <property type="match status" value="1"/>
</dbReference>
<dbReference type="EMBL" id="LR794158">
    <property type="protein sequence ID" value="CAB3976459.1"/>
    <property type="molecule type" value="Genomic_DNA"/>
</dbReference>
<keyword evidence="5" id="KW-1185">Reference proteome</keyword>
<evidence type="ECO:0000313" key="4">
    <source>
        <dbReference type="EMBL" id="CAB3976459.1"/>
    </source>
</evidence>
<feature type="domain" description="Ribosome recycling factor" evidence="3">
    <location>
        <begin position="20"/>
        <end position="183"/>
    </location>
</feature>
<organism evidence="4 5">
    <name type="scientific">Candidatus Azoamicus ciliaticola</name>
    <dbReference type="NCBI Taxonomy" id="2652803"/>
    <lineage>
        <taxon>Bacteria</taxon>
        <taxon>Pseudomonadati</taxon>
        <taxon>Pseudomonadota</taxon>
        <taxon>Gammaproteobacteria</taxon>
        <taxon>Candidatus Azoamicaceae</taxon>
        <taxon>Candidatus Azoamicus</taxon>
    </lineage>
</organism>
<dbReference type="PANTHER" id="PTHR20982:SF3">
    <property type="entry name" value="MITOCHONDRIAL RIBOSOME RECYCLING FACTOR PSEUDO 1"/>
    <property type="match status" value="1"/>
</dbReference>
<dbReference type="InterPro" id="IPR023584">
    <property type="entry name" value="Ribosome_recyc_fac_dom"/>
</dbReference>
<sequence>MLNDFFALMEDKLKKSIELLKIEFSKMVLNKVNFNLVRALFIIYNGDKLFFDDISVMTIESGNILFIKPFEKNHINLMCNEIIKLKMDLNPSVVGDSIKVVFPIVTTDRRQFFLKKVKQISEDTKVSMRNIRKHITQDVKFFLKSNKISEDDEKKFFLRLQKIFDLYIDTIDVMIKKKEKDLLG</sequence>